<gene>
    <name evidence="3" type="ORF">B0T11DRAFT_352758</name>
</gene>
<organism evidence="3 4">
    <name type="scientific">Plectosphaerella cucumerina</name>
    <dbReference type="NCBI Taxonomy" id="40658"/>
    <lineage>
        <taxon>Eukaryota</taxon>
        <taxon>Fungi</taxon>
        <taxon>Dikarya</taxon>
        <taxon>Ascomycota</taxon>
        <taxon>Pezizomycotina</taxon>
        <taxon>Sordariomycetes</taxon>
        <taxon>Hypocreomycetidae</taxon>
        <taxon>Glomerellales</taxon>
        <taxon>Plectosphaerellaceae</taxon>
        <taxon>Plectosphaerella</taxon>
    </lineage>
</organism>
<dbReference type="InterPro" id="IPR044480">
    <property type="entry name" value="Ara2-like"/>
</dbReference>
<name>A0A8K0TLV1_9PEZI</name>
<dbReference type="GO" id="GO:0045290">
    <property type="term" value="F:D-arabinose 1-dehydrogenase [NAD(P)+] activity"/>
    <property type="evidence" value="ECO:0007669"/>
    <property type="project" value="InterPro"/>
</dbReference>
<dbReference type="Proteomes" id="UP000813385">
    <property type="component" value="Unassembled WGS sequence"/>
</dbReference>
<dbReference type="PRINTS" id="PR00069">
    <property type="entry name" value="ALDKETRDTASE"/>
</dbReference>
<dbReference type="InterPro" id="IPR023210">
    <property type="entry name" value="NADP_OxRdtase_dom"/>
</dbReference>
<evidence type="ECO:0000313" key="4">
    <source>
        <dbReference type="Proteomes" id="UP000813385"/>
    </source>
</evidence>
<dbReference type="SUPFAM" id="SSF51430">
    <property type="entry name" value="NAD(P)-linked oxidoreductase"/>
    <property type="match status" value="1"/>
</dbReference>
<reference evidence="3" key="1">
    <citation type="journal article" date="2021" name="Nat. Commun.">
        <title>Genetic determinants of endophytism in the Arabidopsis root mycobiome.</title>
        <authorList>
            <person name="Mesny F."/>
            <person name="Miyauchi S."/>
            <person name="Thiergart T."/>
            <person name="Pickel B."/>
            <person name="Atanasova L."/>
            <person name="Karlsson M."/>
            <person name="Huettel B."/>
            <person name="Barry K.W."/>
            <person name="Haridas S."/>
            <person name="Chen C."/>
            <person name="Bauer D."/>
            <person name="Andreopoulos W."/>
            <person name="Pangilinan J."/>
            <person name="LaButti K."/>
            <person name="Riley R."/>
            <person name="Lipzen A."/>
            <person name="Clum A."/>
            <person name="Drula E."/>
            <person name="Henrissat B."/>
            <person name="Kohler A."/>
            <person name="Grigoriev I.V."/>
            <person name="Martin F.M."/>
            <person name="Hacquard S."/>
        </authorList>
    </citation>
    <scope>NUCLEOTIDE SEQUENCE</scope>
    <source>
        <strain evidence="3">MPI-CAGE-AT-0016</strain>
    </source>
</reference>
<dbReference type="CDD" id="cd19164">
    <property type="entry name" value="AKR_ARA2"/>
    <property type="match status" value="1"/>
</dbReference>
<dbReference type="PANTHER" id="PTHR42686:SF1">
    <property type="entry name" value="GH17980P-RELATED"/>
    <property type="match status" value="1"/>
</dbReference>
<sequence length="398" mass="43216">MAATNPNFSPDSASRAPLASVLPPLILGTATFNTQHVKDPSQMPYRQIVQRALELGVNGFDTSPYYGPSEILLGDALAAHASTYGTPRSSYIIATKTGRIGPQEFDYTPEHVRGSVLRSLERLHTSYLDLVYMHDVEFVSPMEVLEAVQTLRQLQTQGLIRHVGISGFPVDVLCSLAEMILRETGVPLDAVLSYGHFTIQNPSLGLQEITGASTLEMSPLQRFRVAGVQVVLNASMLGMGLLTHTGIPTAEESAQTEGKGALIAKWHPSPADLRLKCRGLAVIAETEGHRLEDVALRWSMEEFARVGALSGLGVQLPEARGVRVGGSVMGVTTIEELDQTVHLWRDILASMGADGNRSGMSQLVEEKMWPALGSWMGYAWASPELGFKNKRQVMARIA</sequence>
<dbReference type="Pfam" id="PF00248">
    <property type="entry name" value="Aldo_ket_red"/>
    <property type="match status" value="1"/>
</dbReference>
<feature type="domain" description="NADP-dependent oxidoreductase" evidence="2">
    <location>
        <begin position="24"/>
        <end position="344"/>
    </location>
</feature>
<dbReference type="GO" id="GO:0005829">
    <property type="term" value="C:cytosol"/>
    <property type="evidence" value="ECO:0007669"/>
    <property type="project" value="TreeGrafter"/>
</dbReference>
<dbReference type="GO" id="GO:0070485">
    <property type="term" value="P:dehydro-D-arabinono-1,4-lactone biosynthetic process"/>
    <property type="evidence" value="ECO:0007669"/>
    <property type="project" value="TreeGrafter"/>
</dbReference>
<keyword evidence="1" id="KW-0560">Oxidoreductase</keyword>
<dbReference type="EMBL" id="JAGPXD010000003">
    <property type="protein sequence ID" value="KAH7362768.1"/>
    <property type="molecule type" value="Genomic_DNA"/>
</dbReference>
<proteinExistence type="predicted"/>
<dbReference type="PANTHER" id="PTHR42686">
    <property type="entry name" value="GH17980P-RELATED"/>
    <property type="match status" value="1"/>
</dbReference>
<protein>
    <submittedName>
        <fullName evidence="3">L-galactose dehydrogenase</fullName>
    </submittedName>
</protein>
<comment type="caution">
    <text evidence="3">The sequence shown here is derived from an EMBL/GenBank/DDBJ whole genome shotgun (WGS) entry which is preliminary data.</text>
</comment>
<dbReference type="Gene3D" id="3.20.20.100">
    <property type="entry name" value="NADP-dependent oxidoreductase domain"/>
    <property type="match status" value="1"/>
</dbReference>
<dbReference type="AlphaFoldDB" id="A0A8K0TLV1"/>
<dbReference type="OrthoDB" id="5286008at2759"/>
<dbReference type="InterPro" id="IPR036812">
    <property type="entry name" value="NAD(P)_OxRdtase_dom_sf"/>
</dbReference>
<evidence type="ECO:0000256" key="1">
    <source>
        <dbReference type="ARBA" id="ARBA00023002"/>
    </source>
</evidence>
<evidence type="ECO:0000313" key="3">
    <source>
        <dbReference type="EMBL" id="KAH7362768.1"/>
    </source>
</evidence>
<evidence type="ECO:0000259" key="2">
    <source>
        <dbReference type="Pfam" id="PF00248"/>
    </source>
</evidence>
<accession>A0A8K0TLV1</accession>
<keyword evidence="4" id="KW-1185">Reference proteome</keyword>
<dbReference type="InterPro" id="IPR020471">
    <property type="entry name" value="AKR"/>
</dbReference>